<reference evidence="1 2" key="1">
    <citation type="submission" date="2012-03" db="EMBL/GenBank/DDBJ databases">
        <title>The Genome Sequence of Bartonella tamiae Th239.</title>
        <authorList>
            <consortium name="The Broad Institute Genome Sequencing Platform"/>
            <consortium name="The Broad Institute Genome Sequencing Center for Infectious Disease"/>
            <person name="Feldgarden M."/>
            <person name="Kirby J."/>
            <person name="Kosoy M."/>
            <person name="Birtles R."/>
            <person name="Probert W.S."/>
            <person name="Chiaraviglio L."/>
            <person name="Young S.K."/>
            <person name="Zeng Q."/>
            <person name="Gargeya S."/>
            <person name="Fitzgerald M."/>
            <person name="Haas B."/>
            <person name="Abouelleil A."/>
            <person name="Alvarado L."/>
            <person name="Arachchi H.M."/>
            <person name="Berlin A."/>
            <person name="Chapman S.B."/>
            <person name="Gearin G."/>
            <person name="Goldberg J."/>
            <person name="Griggs A."/>
            <person name="Gujja S."/>
            <person name="Hansen M."/>
            <person name="Heiman D."/>
            <person name="Howarth C."/>
            <person name="Larimer J."/>
            <person name="Lui A."/>
            <person name="MacDonald P.J.P."/>
            <person name="McCowen C."/>
            <person name="Montmayeur A."/>
            <person name="Murphy C."/>
            <person name="Neiman D."/>
            <person name="Pearson M."/>
            <person name="Priest M."/>
            <person name="Roberts A."/>
            <person name="Saif S."/>
            <person name="Shea T."/>
            <person name="Sisk P."/>
            <person name="Stolte C."/>
            <person name="Sykes S."/>
            <person name="Wortman J."/>
            <person name="Nusbaum C."/>
            <person name="Birren B."/>
        </authorList>
    </citation>
    <scope>NUCLEOTIDE SEQUENCE [LARGE SCALE GENOMIC DNA]</scope>
    <source>
        <strain evidence="1 2">Th239</strain>
    </source>
</reference>
<gene>
    <name evidence="1" type="ORF">ME5_01931</name>
</gene>
<sequence>MSVKNATVTTIAALITFILIAMGIGSVGARDNQYVSEDGYGISSTIGE</sequence>
<organism evidence="1 2">
    <name type="scientific">Bartonella tamiae Th239</name>
    <dbReference type="NCBI Taxonomy" id="1094558"/>
    <lineage>
        <taxon>Bacteria</taxon>
        <taxon>Pseudomonadati</taxon>
        <taxon>Pseudomonadota</taxon>
        <taxon>Alphaproteobacteria</taxon>
        <taxon>Hyphomicrobiales</taxon>
        <taxon>Bartonellaceae</taxon>
        <taxon>Bartonella</taxon>
    </lineage>
</organism>
<comment type="caution">
    <text evidence="1">The sequence shown here is derived from an EMBL/GenBank/DDBJ whole genome shotgun (WGS) entry which is preliminary data.</text>
</comment>
<name>J1JXM2_9HYPH</name>
<dbReference type="PATRIC" id="fig|1094558.3.peg.2069"/>
<dbReference type="Proteomes" id="UP000008952">
    <property type="component" value="Unassembled WGS sequence"/>
</dbReference>
<evidence type="ECO:0000313" key="1">
    <source>
        <dbReference type="EMBL" id="EJF89380.1"/>
    </source>
</evidence>
<dbReference type="RefSeq" id="WP_008040669.1">
    <property type="nucleotide sequence ID" value="NZ_JH725147.1"/>
</dbReference>
<dbReference type="EMBL" id="AIMB01000008">
    <property type="protein sequence ID" value="EJF89380.1"/>
    <property type="molecule type" value="Genomic_DNA"/>
</dbReference>
<keyword evidence="2" id="KW-1185">Reference proteome</keyword>
<protein>
    <submittedName>
        <fullName evidence="1">Uncharacterized protein</fullName>
    </submittedName>
</protein>
<evidence type="ECO:0000313" key="2">
    <source>
        <dbReference type="Proteomes" id="UP000008952"/>
    </source>
</evidence>
<proteinExistence type="predicted"/>
<dbReference type="HOGENOM" id="CLU_205931_1_0_5"/>
<dbReference type="AlphaFoldDB" id="J1JXM2"/>
<accession>J1JXM2</accession>